<keyword evidence="3" id="KW-0808">Transferase</keyword>
<dbReference type="STRING" id="1121338.CLTEP_25290"/>
<feature type="transmembrane region" description="Helical" evidence="1">
    <location>
        <begin position="259"/>
        <end position="280"/>
    </location>
</feature>
<dbReference type="PATRIC" id="fig|1121338.3.peg.2627"/>
<dbReference type="Gene3D" id="3.90.550.10">
    <property type="entry name" value="Spore Coat Polysaccharide Biosynthesis Protein SpsA, Chain A"/>
    <property type="match status" value="1"/>
</dbReference>
<dbReference type="PANTHER" id="PTHR43179">
    <property type="entry name" value="RHAMNOSYLTRANSFERASE WBBL"/>
    <property type="match status" value="1"/>
</dbReference>
<comment type="caution">
    <text evidence="3">The sequence shown here is derived from an EMBL/GenBank/DDBJ whole genome shotgun (WGS) entry which is preliminary data.</text>
</comment>
<reference evidence="3 4" key="1">
    <citation type="submission" date="2016-02" db="EMBL/GenBank/DDBJ databases">
        <title>Genome sequence of Clostridium tepidiprofundi DSM 19306.</title>
        <authorList>
            <person name="Poehlein A."/>
            <person name="Daniel R."/>
        </authorList>
    </citation>
    <scope>NUCLEOTIDE SEQUENCE [LARGE SCALE GENOMIC DNA]</scope>
    <source>
        <strain evidence="3 4">DSM 19306</strain>
    </source>
</reference>
<protein>
    <submittedName>
        <fullName evidence="3">N-acetylglucosaminyl-diphospho-decaprenol L-rhamnosyltransferase</fullName>
        <ecNumber evidence="3">2.4.1.289</ecNumber>
    </submittedName>
</protein>
<dbReference type="Pfam" id="PF00535">
    <property type="entry name" value="Glycos_transf_2"/>
    <property type="match status" value="1"/>
</dbReference>
<sequence length="287" mass="33647">MDLSVIIVNYNTKDLLKQTIDSVIKTTKNIKYEIIVSDNNSHDGSIEMMKEVFPQIKLIENNDNLGFSKGNNVAIRESKGRYVLLLNSDTVVLDNCLEQCVNYMDKHKYTGVLGCKVVLKNGELDHACRRGFPTPQASLYYMLKLNKFWPNNEKYTQYTLSHLNEDEINEVDSVMGAFMMVRREAIEKVGLLDETFFMYGEDIDWCYRIKEAGYKVVYYPKANIIHYKGASSSKKPFKTIYEFHRAMYIFYNKHYREKYSFLITILVYIGIMLKLVLTLIRNVFKRR</sequence>
<dbReference type="SUPFAM" id="SSF53448">
    <property type="entry name" value="Nucleotide-diphospho-sugar transferases"/>
    <property type="match status" value="1"/>
</dbReference>
<dbReference type="InterPro" id="IPR029044">
    <property type="entry name" value="Nucleotide-diphossugar_trans"/>
</dbReference>
<name>A0A151ASW8_9CLOT</name>
<dbReference type="InterPro" id="IPR001173">
    <property type="entry name" value="Glyco_trans_2-like"/>
</dbReference>
<gene>
    <name evidence="3" type="primary">wbbL</name>
    <name evidence="3" type="ORF">CLTEP_25290</name>
</gene>
<dbReference type="CDD" id="cd04186">
    <property type="entry name" value="GT_2_like_c"/>
    <property type="match status" value="1"/>
</dbReference>
<dbReference type="AlphaFoldDB" id="A0A151ASW8"/>
<evidence type="ECO:0000256" key="1">
    <source>
        <dbReference type="SAM" id="Phobius"/>
    </source>
</evidence>
<feature type="domain" description="Glycosyltransferase 2-like" evidence="2">
    <location>
        <begin position="4"/>
        <end position="153"/>
    </location>
</feature>
<evidence type="ECO:0000313" key="4">
    <source>
        <dbReference type="Proteomes" id="UP000075531"/>
    </source>
</evidence>
<organism evidence="3 4">
    <name type="scientific">Clostridium tepidiprofundi DSM 19306</name>
    <dbReference type="NCBI Taxonomy" id="1121338"/>
    <lineage>
        <taxon>Bacteria</taxon>
        <taxon>Bacillati</taxon>
        <taxon>Bacillota</taxon>
        <taxon>Clostridia</taxon>
        <taxon>Eubacteriales</taxon>
        <taxon>Clostridiaceae</taxon>
        <taxon>Clostridium</taxon>
    </lineage>
</organism>
<evidence type="ECO:0000313" key="3">
    <source>
        <dbReference type="EMBL" id="KYH30673.1"/>
    </source>
</evidence>
<accession>A0A151ASW8</accession>
<dbReference type="OrthoDB" id="9813495at2"/>
<dbReference type="Proteomes" id="UP000075531">
    <property type="component" value="Unassembled WGS sequence"/>
</dbReference>
<dbReference type="PANTHER" id="PTHR43179:SF7">
    <property type="entry name" value="RHAMNOSYLTRANSFERASE WBBL"/>
    <property type="match status" value="1"/>
</dbReference>
<keyword evidence="3" id="KW-0328">Glycosyltransferase</keyword>
<keyword evidence="1" id="KW-0472">Membrane</keyword>
<proteinExistence type="predicted"/>
<dbReference type="EC" id="2.4.1.289" evidence="3"/>
<dbReference type="RefSeq" id="WP_066827218.1">
    <property type="nucleotide sequence ID" value="NZ_LTBA01000059.1"/>
</dbReference>
<keyword evidence="4" id="KW-1185">Reference proteome</keyword>
<dbReference type="EMBL" id="LTBA01000059">
    <property type="protein sequence ID" value="KYH30673.1"/>
    <property type="molecule type" value="Genomic_DNA"/>
</dbReference>
<evidence type="ECO:0000259" key="2">
    <source>
        <dbReference type="Pfam" id="PF00535"/>
    </source>
</evidence>
<dbReference type="GO" id="GO:0102096">
    <property type="term" value="F:decaprenyl-N-acetyl-alpha-D-glucosaminyl-pyrophosphate:dTDP-alpha-L-rhamnose rhamnosyltransferase activity"/>
    <property type="evidence" value="ECO:0007669"/>
    <property type="project" value="UniProtKB-EC"/>
</dbReference>
<keyword evidence="1" id="KW-1133">Transmembrane helix</keyword>
<keyword evidence="1" id="KW-0812">Transmembrane</keyword>